<evidence type="ECO:0000256" key="5">
    <source>
        <dbReference type="ARBA" id="ARBA00022842"/>
    </source>
</evidence>
<dbReference type="Pfam" id="PF01867">
    <property type="entry name" value="Cas_Cas1"/>
    <property type="match status" value="2"/>
</dbReference>
<dbReference type="HOGENOM" id="CLU_077904_0_0_11"/>
<evidence type="ECO:0000256" key="2">
    <source>
        <dbReference type="ARBA" id="ARBA00022723"/>
    </source>
</evidence>
<dbReference type="InterPro" id="IPR002729">
    <property type="entry name" value="CRISPR-assoc_Cas1"/>
</dbReference>
<comment type="cofactor">
    <cofactor evidence="8">
        <name>Mg(2+)</name>
        <dbReference type="ChEBI" id="CHEBI:18420"/>
    </cofactor>
    <cofactor evidence="8">
        <name>Mn(2+)</name>
        <dbReference type="ChEBI" id="CHEBI:29035"/>
    </cofactor>
</comment>
<reference evidence="9 10" key="1">
    <citation type="submission" date="2013-04" db="EMBL/GenBank/DDBJ databases">
        <title>The Genome Sequence of Propionimicrobium lymphophilum ACS-093-V-SCH5.</title>
        <authorList>
            <consortium name="The Broad Institute Genomics Platform"/>
            <person name="Earl A."/>
            <person name="Ward D."/>
            <person name="Feldgarden M."/>
            <person name="Gevers D."/>
            <person name="Saerens B."/>
            <person name="Vaneechoutte M."/>
            <person name="Walker B."/>
            <person name="Young S."/>
            <person name="Zeng Q."/>
            <person name="Gargeya S."/>
            <person name="Fitzgerald M."/>
            <person name="Haas B."/>
            <person name="Abouelleil A."/>
            <person name="Allen A.W."/>
            <person name="Alvarado L."/>
            <person name="Arachchi H.M."/>
            <person name="Berlin A.M."/>
            <person name="Chapman S.B."/>
            <person name="Gainer-Dewar J."/>
            <person name="Goldberg J."/>
            <person name="Griggs A."/>
            <person name="Gujja S."/>
            <person name="Hansen M."/>
            <person name="Howarth C."/>
            <person name="Imamovic A."/>
            <person name="Ireland A."/>
            <person name="Larimer J."/>
            <person name="McCowan C."/>
            <person name="Murphy C."/>
            <person name="Pearson M."/>
            <person name="Poon T.W."/>
            <person name="Priest M."/>
            <person name="Roberts A."/>
            <person name="Saif S."/>
            <person name="Shea T."/>
            <person name="Sisk P."/>
            <person name="Sykes S."/>
            <person name="Wortman J."/>
            <person name="Nusbaum C."/>
            <person name="Birren B."/>
        </authorList>
    </citation>
    <scope>NUCLEOTIDE SEQUENCE [LARGE SCALE GENOMIC DNA]</scope>
    <source>
        <strain evidence="9 10">ACS-093-V-SCH5</strain>
    </source>
</reference>
<evidence type="ECO:0000256" key="4">
    <source>
        <dbReference type="ARBA" id="ARBA00022801"/>
    </source>
</evidence>
<protein>
    <recommendedName>
        <fullName evidence="8">CRISPR-associated endonuclease Cas1</fullName>
        <ecNumber evidence="8">3.1.-.-</ecNumber>
    </recommendedName>
</protein>
<organism evidence="9 10">
    <name type="scientific">Propionimicrobium lymphophilum ACS-093-V-SCH5</name>
    <dbReference type="NCBI Taxonomy" id="883161"/>
    <lineage>
        <taxon>Bacteria</taxon>
        <taxon>Bacillati</taxon>
        <taxon>Actinomycetota</taxon>
        <taxon>Actinomycetes</taxon>
        <taxon>Propionibacteriales</taxon>
        <taxon>Propionibacteriaceae</taxon>
        <taxon>Propionimicrobium</taxon>
    </lineage>
</organism>
<dbReference type="EMBL" id="AGZR01000008">
    <property type="protein sequence ID" value="EPD32731.1"/>
    <property type="molecule type" value="Genomic_DNA"/>
</dbReference>
<dbReference type="InterPro" id="IPR019851">
    <property type="entry name" value="CRISPR-assoc_Cas1_ECOLI"/>
</dbReference>
<dbReference type="GO" id="GO:0043571">
    <property type="term" value="P:maintenance of CRISPR repeat elements"/>
    <property type="evidence" value="ECO:0007669"/>
    <property type="project" value="UniProtKB-UniRule"/>
</dbReference>
<keyword evidence="4 8" id="KW-0378">Hydrolase</keyword>
<name>S2W0U6_9ACTN</name>
<evidence type="ECO:0000313" key="10">
    <source>
        <dbReference type="Proteomes" id="UP000014417"/>
    </source>
</evidence>
<dbReference type="NCBIfam" id="TIGR00287">
    <property type="entry name" value="cas1"/>
    <property type="match status" value="1"/>
</dbReference>
<comment type="similarity">
    <text evidence="8">Belongs to the CRISPR-associated endonuclease Cas1 family.</text>
</comment>
<dbReference type="InterPro" id="IPR042211">
    <property type="entry name" value="CRISPR-assoc_Cas1_N"/>
</dbReference>
<dbReference type="Gene3D" id="3.100.10.20">
    <property type="entry name" value="CRISPR-associated endonuclease Cas1, N-terminal domain"/>
    <property type="match status" value="1"/>
</dbReference>
<dbReference type="GO" id="GO:0046872">
    <property type="term" value="F:metal ion binding"/>
    <property type="evidence" value="ECO:0007669"/>
    <property type="project" value="UniProtKB-UniRule"/>
</dbReference>
<dbReference type="PANTHER" id="PTHR34353">
    <property type="entry name" value="CRISPR-ASSOCIATED ENDONUCLEASE CAS1 1"/>
    <property type="match status" value="1"/>
</dbReference>
<dbReference type="GO" id="GO:0004520">
    <property type="term" value="F:DNA endonuclease activity"/>
    <property type="evidence" value="ECO:0007669"/>
    <property type="project" value="InterPro"/>
</dbReference>
<evidence type="ECO:0000256" key="7">
    <source>
        <dbReference type="ARBA" id="ARBA00023125"/>
    </source>
</evidence>
<keyword evidence="6 8" id="KW-0051">Antiviral defense</keyword>
<dbReference type="GO" id="GO:0003677">
    <property type="term" value="F:DNA binding"/>
    <property type="evidence" value="ECO:0007669"/>
    <property type="project" value="UniProtKB-KW"/>
</dbReference>
<dbReference type="EC" id="3.1.-.-" evidence="8"/>
<feature type="binding site" evidence="8">
    <location>
        <position position="236"/>
    </location>
    <ligand>
        <name>Mn(2+)</name>
        <dbReference type="ChEBI" id="CHEBI:29035"/>
    </ligand>
</feature>
<evidence type="ECO:0000313" key="9">
    <source>
        <dbReference type="EMBL" id="EPD32731.1"/>
    </source>
</evidence>
<dbReference type="PANTHER" id="PTHR34353:SF3">
    <property type="entry name" value="CRISPR-ASSOCIATED ENDONUCLEASE CAS1"/>
    <property type="match status" value="1"/>
</dbReference>
<dbReference type="GO" id="GO:0016787">
    <property type="term" value="F:hydrolase activity"/>
    <property type="evidence" value="ECO:0007669"/>
    <property type="project" value="UniProtKB-KW"/>
</dbReference>
<keyword evidence="8" id="KW-0464">Manganese</keyword>
<dbReference type="NCBIfam" id="TIGR03638">
    <property type="entry name" value="cas1_ECOLI"/>
    <property type="match status" value="1"/>
</dbReference>
<evidence type="ECO:0000256" key="1">
    <source>
        <dbReference type="ARBA" id="ARBA00022722"/>
    </source>
</evidence>
<evidence type="ECO:0000256" key="8">
    <source>
        <dbReference type="HAMAP-Rule" id="MF_01470"/>
    </source>
</evidence>
<dbReference type="InterPro" id="IPR050646">
    <property type="entry name" value="Cas1"/>
</dbReference>
<dbReference type="CDD" id="cd09719">
    <property type="entry name" value="Cas1_I-E"/>
    <property type="match status" value="1"/>
</dbReference>
<proteinExistence type="inferred from homology"/>
<dbReference type="InterPro" id="IPR033641">
    <property type="entry name" value="Cas1_I-E"/>
</dbReference>
<gene>
    <name evidence="8" type="primary">cas1</name>
    <name evidence="9" type="ORF">HMPREF9306_01432</name>
</gene>
<keyword evidence="10" id="KW-1185">Reference proteome</keyword>
<keyword evidence="1 8" id="KW-0540">Nuclease</keyword>
<comment type="caution">
    <text evidence="9">The sequence shown here is derived from an EMBL/GenBank/DDBJ whole genome shotgun (WGS) entry which is preliminary data.</text>
</comment>
<dbReference type="GO" id="GO:0051607">
    <property type="term" value="P:defense response to virus"/>
    <property type="evidence" value="ECO:0007669"/>
    <property type="project" value="UniProtKB-UniRule"/>
</dbReference>
<dbReference type="AlphaFoldDB" id="S2W0U6"/>
<feature type="binding site" evidence="8">
    <location>
        <position position="223"/>
    </location>
    <ligand>
        <name>Mn(2+)</name>
        <dbReference type="ChEBI" id="CHEBI:29035"/>
    </ligand>
</feature>
<dbReference type="InterPro" id="IPR042206">
    <property type="entry name" value="CRISPR-assoc_Cas1_C"/>
</dbReference>
<keyword evidence="3 8" id="KW-0255">Endonuclease</keyword>
<keyword evidence="2 8" id="KW-0479">Metal-binding</keyword>
<keyword evidence="5 8" id="KW-0460">Magnesium</keyword>
<dbReference type="Proteomes" id="UP000014417">
    <property type="component" value="Unassembled WGS sequence"/>
</dbReference>
<evidence type="ECO:0000256" key="6">
    <source>
        <dbReference type="ARBA" id="ARBA00023118"/>
    </source>
</evidence>
<dbReference type="Gene3D" id="1.20.120.920">
    <property type="entry name" value="CRISPR-associated endonuclease Cas1, C-terminal domain"/>
    <property type="match status" value="1"/>
</dbReference>
<dbReference type="RefSeq" id="WP_016456258.1">
    <property type="nucleotide sequence ID" value="NZ_KE150269.1"/>
</dbReference>
<keyword evidence="7 8" id="KW-0238">DNA-binding</keyword>
<comment type="function">
    <text evidence="8">CRISPR (clustered regularly interspaced short palindromic repeat), is an adaptive immune system that provides protection against mobile genetic elements (viruses, transposable elements and conjugative plasmids). CRISPR clusters contain spacers, sequences complementary to antecedent mobile elements, and target invading nucleic acids. CRISPR clusters are transcribed and processed into CRISPR RNA (crRNA). Acts as a dsDNA endonuclease. Involved in the integration of spacer DNA into the CRISPR cassette.</text>
</comment>
<dbReference type="PATRIC" id="fig|883161.3.peg.1423"/>
<feature type="binding site" evidence="8">
    <location>
        <position position="156"/>
    </location>
    <ligand>
        <name>Mn(2+)</name>
        <dbReference type="ChEBI" id="CHEBI:29035"/>
    </ligand>
</feature>
<dbReference type="HAMAP" id="MF_01470">
    <property type="entry name" value="Cas1"/>
    <property type="match status" value="1"/>
</dbReference>
<sequence>MWAVNLSETILRPIPGARPSELKELTRVQDRLSFLYVEHCIVERDANAITFTDDRGTVHIPSAALSVLLLGPGTNVTHQAMVLIADSGSTAIWVGEQGVRMYASGRSMARSSRLVVEQARLVSNRSLRLQVAREMYQMRFNEDVSSLTMQQLRGREGARVRATYRKYSKLYKVDWDKRDYDPNDFYDSNDINQALSAANACLYGLVHSVVVALGCSPALGFVHTGHDLSFVYDIADLYKAETTIPISFSIVSEKQRLEKTESDSGLFSEHFLEDLTAKIRHRMRDTFKETQLITKCVKDIKHLFDTSGENNVEDLEEIEVLSLWDEKVGSVQAGKSYSPDYEDMEPPF</sequence>
<dbReference type="STRING" id="883161.HMPREF9306_01432"/>
<evidence type="ECO:0000256" key="3">
    <source>
        <dbReference type="ARBA" id="ARBA00022759"/>
    </source>
</evidence>
<dbReference type="OrthoDB" id="9777847at2"/>
<accession>S2W0U6</accession>
<comment type="subunit">
    <text evidence="8">Homodimer, forms a heterotetramer with a Cas2 homodimer.</text>
</comment>